<evidence type="ECO:0000256" key="5">
    <source>
        <dbReference type="ARBA" id="ARBA00023306"/>
    </source>
</evidence>
<keyword evidence="6" id="KW-0479">Metal-binding</keyword>
<dbReference type="Gene3D" id="1.10.472.10">
    <property type="entry name" value="Cyclin-like"/>
    <property type="match status" value="2"/>
</dbReference>
<dbReference type="InterPro" id="IPR036915">
    <property type="entry name" value="Cyclin-like_sf"/>
</dbReference>
<comment type="function">
    <text evidence="6">Component of the spliceosomal U1 snRNP, which is essential for recognition of the pre-mRNA 5' splice-site and the subsequent assembly of the spliceosome. U1-C is directly involved in initial 5' splice-site recognition for both constitutive and regulated alternative splicing. The interaction with the 5' splice-site seems to precede base-pairing between the pre-mRNA and the U1 snRNA. Stimulates commitment or early (E) complex formation by stabilizing the base pairing of the 5' end of the U1 snRNA and the 5' splice-site region.</text>
</comment>
<evidence type="ECO:0000256" key="3">
    <source>
        <dbReference type="ARBA" id="ARBA00022618"/>
    </source>
</evidence>
<dbReference type="GO" id="GO:0000243">
    <property type="term" value="C:commitment complex"/>
    <property type="evidence" value="ECO:0007669"/>
    <property type="project" value="UniProtKB-UniRule"/>
</dbReference>
<evidence type="ECO:0000256" key="1">
    <source>
        <dbReference type="ARBA" id="ARBA00006955"/>
    </source>
</evidence>
<comment type="subunit">
    <text evidence="2">Interacts with the CDC2 protein kinase to form a serine/threonine kinase holoenzyme complex also known as maturation promoting factor (MPF). The cyclin subunit imparts substrate specificity to the complex.</text>
</comment>
<evidence type="ECO:0000256" key="2">
    <source>
        <dbReference type="ARBA" id="ARBA00011177"/>
    </source>
</evidence>
<name>A0A835KCV1_9ROSI</name>
<feature type="domain" description="Cyclin C-terminal" evidence="10">
    <location>
        <begin position="362"/>
        <end position="484"/>
    </location>
</feature>
<dbReference type="InterPro" id="IPR017340">
    <property type="entry name" value="U1_snRNP-C"/>
</dbReference>
<organism evidence="11 12">
    <name type="scientific">Salix dunnii</name>
    <dbReference type="NCBI Taxonomy" id="1413687"/>
    <lineage>
        <taxon>Eukaryota</taxon>
        <taxon>Viridiplantae</taxon>
        <taxon>Streptophyta</taxon>
        <taxon>Embryophyta</taxon>
        <taxon>Tracheophyta</taxon>
        <taxon>Spermatophyta</taxon>
        <taxon>Magnoliopsida</taxon>
        <taxon>eudicotyledons</taxon>
        <taxon>Gunneridae</taxon>
        <taxon>Pentapetalae</taxon>
        <taxon>rosids</taxon>
        <taxon>fabids</taxon>
        <taxon>Malpighiales</taxon>
        <taxon>Salicaceae</taxon>
        <taxon>Saliceae</taxon>
        <taxon>Salix</taxon>
    </lineage>
</organism>
<dbReference type="Pfam" id="PF00134">
    <property type="entry name" value="Cyclin_N"/>
    <property type="match status" value="1"/>
</dbReference>
<keyword evidence="6" id="KW-0539">Nucleus</keyword>
<dbReference type="InterPro" id="IPR036236">
    <property type="entry name" value="Znf_C2H2_sf"/>
</dbReference>
<dbReference type="GO" id="GO:0051301">
    <property type="term" value="P:cell division"/>
    <property type="evidence" value="ECO:0007669"/>
    <property type="project" value="UniProtKB-KW"/>
</dbReference>
<comment type="caution">
    <text evidence="11">The sequence shown here is derived from an EMBL/GenBank/DDBJ whole genome shotgun (WGS) entry which is preliminary data.</text>
</comment>
<dbReference type="OrthoDB" id="5590282at2759"/>
<dbReference type="PANTHER" id="PTHR31148">
    <property type="entry name" value="U1 SMALL NUCLEAR RIBONUCLEOPROTEIN C"/>
    <property type="match status" value="1"/>
</dbReference>
<dbReference type="CDD" id="cd20506">
    <property type="entry name" value="CYCLIN_AtCycA-like_rpt2"/>
    <property type="match status" value="1"/>
</dbReference>
<protein>
    <recommendedName>
        <fullName evidence="6">U1 small nuclear ribonucleoprotein C</fullName>
        <shortName evidence="6">U1 snRNP C</shortName>
        <shortName evidence="6">U1-C</shortName>
        <shortName evidence="6">U1C</shortName>
    </recommendedName>
</protein>
<dbReference type="GO" id="GO:0030619">
    <property type="term" value="F:U1 snRNA binding"/>
    <property type="evidence" value="ECO:0007669"/>
    <property type="project" value="UniProtKB-UniRule"/>
</dbReference>
<evidence type="ECO:0000256" key="7">
    <source>
        <dbReference type="RuleBase" id="RU000383"/>
    </source>
</evidence>
<keyword evidence="6" id="KW-0863">Zinc-finger</keyword>
<dbReference type="SUPFAM" id="SSF47954">
    <property type="entry name" value="Cyclin-like"/>
    <property type="match status" value="2"/>
</dbReference>
<dbReference type="InterPro" id="IPR004367">
    <property type="entry name" value="Cyclin_C-dom"/>
</dbReference>
<feature type="domain" description="Cyclin-like" evidence="9">
    <location>
        <begin position="366"/>
        <end position="454"/>
    </location>
</feature>
<dbReference type="Proteomes" id="UP000657918">
    <property type="component" value="Unassembled WGS sequence"/>
</dbReference>
<accession>A0A835KCV1</accession>
<dbReference type="GO" id="GO:0003729">
    <property type="term" value="F:mRNA binding"/>
    <property type="evidence" value="ECO:0007669"/>
    <property type="project" value="UniProtKB-UniRule"/>
</dbReference>
<evidence type="ECO:0000313" key="11">
    <source>
        <dbReference type="EMBL" id="KAF9685240.1"/>
    </source>
</evidence>
<feature type="region of interest" description="Disordered" evidence="8">
    <location>
        <begin position="135"/>
        <end position="163"/>
    </location>
</feature>
<dbReference type="HAMAP" id="MF_03153">
    <property type="entry name" value="U1_C"/>
    <property type="match status" value="1"/>
</dbReference>
<dbReference type="InterPro" id="IPR013763">
    <property type="entry name" value="Cyclin-like_dom"/>
</dbReference>
<feature type="compositionally biased region" description="Polar residues" evidence="8">
    <location>
        <begin position="149"/>
        <end position="161"/>
    </location>
</feature>
<evidence type="ECO:0000256" key="6">
    <source>
        <dbReference type="HAMAP-Rule" id="MF_03153"/>
    </source>
</evidence>
<dbReference type="GO" id="GO:0000395">
    <property type="term" value="P:mRNA 5'-splice site recognition"/>
    <property type="evidence" value="ECO:0007669"/>
    <property type="project" value="UniProtKB-UniRule"/>
</dbReference>
<evidence type="ECO:0000313" key="12">
    <source>
        <dbReference type="Proteomes" id="UP000657918"/>
    </source>
</evidence>
<dbReference type="GO" id="GO:0000387">
    <property type="term" value="P:spliceosomal snRNP assembly"/>
    <property type="evidence" value="ECO:0007669"/>
    <property type="project" value="UniProtKB-UniRule"/>
</dbReference>
<evidence type="ECO:0000256" key="8">
    <source>
        <dbReference type="SAM" id="MobiDB-lite"/>
    </source>
</evidence>
<evidence type="ECO:0000259" key="10">
    <source>
        <dbReference type="SMART" id="SM01332"/>
    </source>
</evidence>
<comment type="subcellular location">
    <subcellularLocation>
        <location evidence="6">Nucleus</location>
    </subcellularLocation>
</comment>
<dbReference type="GO" id="GO:0005685">
    <property type="term" value="C:U1 snRNP"/>
    <property type="evidence" value="ECO:0007669"/>
    <property type="project" value="UniProtKB-UniRule"/>
</dbReference>
<feature type="domain" description="Cyclin-like" evidence="9">
    <location>
        <begin position="270"/>
        <end position="353"/>
    </location>
</feature>
<dbReference type="GO" id="GO:0071004">
    <property type="term" value="C:U2-type prespliceosome"/>
    <property type="evidence" value="ECO:0007669"/>
    <property type="project" value="UniProtKB-UniRule"/>
</dbReference>
<gene>
    <name evidence="11" type="ORF">SADUNF_Sadunf03G0034200</name>
</gene>
<evidence type="ECO:0000256" key="4">
    <source>
        <dbReference type="ARBA" id="ARBA00023127"/>
    </source>
</evidence>
<sequence>MKKENVHPSNFRHLNGPITRAAALRASGTMPPLKASTKRDRKRNLRTNLKRAALDENSTSRPDNAVNHCKRRAVLRDVTNVCCENSYTSCFSATKIQAKVAKQAKKVQLDVSKVAPSTNSKKKIVYRKVKREPYSEVVSSTTSEKDVPSQPSGTGESSTDDPQLPNLCSIVPFHPHHSPKKAEKCNVSKNWKASSDPEFIDIDSDHKEPQLCSLYAADIYSNLRGAELARRSLPSFMETLQQDITQIMRGIVVDWLVEVNAVSLLNIILDMLIYVSEEYKLVSDTLYLTIYLIDWFLYQNYIDRHRLQLLGITCMLRNKYEEICSPHVEEFCFIIDNTYTSIEVLKMETQVLKFFGFQIIAPTAKTFLRRFLRAAQASYKNPSYELKYLADYLAELTLVDYSFLKFLPSVIAASSVFLARWTLDQTNHPWSPTPEHYASYKASDLKTTVLALQGLQLNTNGCPLKAIRMKYRQPKPSVRKQHNAGYKHKANVRIYYQQFEEQQTQSIIDQRIKEHLGQTAAFQQVGAAYNQHLMAQRPRLPVLPTPVMPIGGNNGPLFPGMRPPVLPRPMSGAPGYMNPPIMPPMMAPPGAPSLPGQMNGVPRPPTMIAQPTVPGSTGAPPSGAPSMVPSVTYQANQGATTSGGFDSFNVNAAAPEANH</sequence>
<keyword evidence="4 7" id="KW-0195">Cyclin</keyword>
<reference evidence="11 12" key="1">
    <citation type="submission" date="2020-10" db="EMBL/GenBank/DDBJ databases">
        <title>Plant Genome Project.</title>
        <authorList>
            <person name="Zhang R.-G."/>
        </authorList>
    </citation>
    <scope>NUCLEOTIDE SEQUENCE [LARGE SCALE GENOMIC DNA]</scope>
    <source>
        <strain evidence="11">FAFU-HL-1</strain>
        <tissue evidence="11">Leaf</tissue>
    </source>
</reference>
<dbReference type="SMART" id="SM00385">
    <property type="entry name" value="CYCLIN"/>
    <property type="match status" value="2"/>
</dbReference>
<keyword evidence="6" id="KW-0862">Zinc</keyword>
<proteinExistence type="inferred from homology"/>
<keyword evidence="6" id="KW-0694">RNA-binding</keyword>
<dbReference type="GO" id="GO:0008270">
    <property type="term" value="F:zinc ion binding"/>
    <property type="evidence" value="ECO:0007669"/>
    <property type="project" value="UniProtKB-UniRule"/>
</dbReference>
<dbReference type="FunFam" id="1.10.472.10:FF:000013">
    <property type="entry name" value="Cyclin A1"/>
    <property type="match status" value="1"/>
</dbReference>
<comment type="similarity">
    <text evidence="1">Belongs to the cyclin family. Cyclin AB subfamily.</text>
</comment>
<dbReference type="Pfam" id="PF02984">
    <property type="entry name" value="Cyclin_C"/>
    <property type="match status" value="1"/>
</dbReference>
<keyword evidence="12" id="KW-1185">Reference proteome</keyword>
<keyword evidence="3" id="KW-0132">Cell division</keyword>
<dbReference type="EMBL" id="JADGMS010000003">
    <property type="protein sequence ID" value="KAF9685240.1"/>
    <property type="molecule type" value="Genomic_DNA"/>
</dbReference>
<dbReference type="GO" id="GO:0030627">
    <property type="term" value="F:pre-mRNA 5'-splice site binding"/>
    <property type="evidence" value="ECO:0007669"/>
    <property type="project" value="InterPro"/>
</dbReference>
<dbReference type="PANTHER" id="PTHR31148:SF1">
    <property type="entry name" value="U1 SMALL NUCLEAR RIBONUCLEOPROTEIN C"/>
    <property type="match status" value="1"/>
</dbReference>
<comment type="similarity">
    <text evidence="6">Belongs to the U1 small nuclear ribonucleoprotein C family.</text>
</comment>
<dbReference type="InterPro" id="IPR006671">
    <property type="entry name" value="Cyclin_N"/>
</dbReference>
<dbReference type="SUPFAM" id="SSF57667">
    <property type="entry name" value="beta-beta-alpha zinc fingers"/>
    <property type="match status" value="1"/>
</dbReference>
<keyword evidence="5" id="KW-0131">Cell cycle</keyword>
<evidence type="ECO:0000259" key="9">
    <source>
        <dbReference type="SMART" id="SM00385"/>
    </source>
</evidence>
<comment type="subunit">
    <text evidence="6">U1 snRNP is composed of the 7 core Sm proteins B/B', D1, D2, D3, E, F and G that assemble in a heptameric protein ring on the Sm site of the small nuclear RNA to form the core snRNP, and at least 3 U1 snRNP-specific proteins U1-70K, U1-A and U1-C. U1-C interacts with U1 snRNA and the 5' splice-site region of the pre-mRNA.</text>
</comment>
<keyword evidence="6" id="KW-0687">Ribonucleoprotein</keyword>
<dbReference type="AlphaFoldDB" id="A0A835KCV1"/>
<dbReference type="SMART" id="SM01332">
    <property type="entry name" value="Cyclin_C"/>
    <property type="match status" value="1"/>
</dbReference>